<dbReference type="OrthoDB" id="9804091at2"/>
<feature type="domain" description="YutG/PgpA" evidence="2">
    <location>
        <begin position="23"/>
        <end position="158"/>
    </location>
</feature>
<keyword evidence="1" id="KW-0472">Membrane</keyword>
<dbReference type="CDD" id="cd06971">
    <property type="entry name" value="PgpA"/>
    <property type="match status" value="1"/>
</dbReference>
<sequence>MQEKSFFLTFKNPKDFLAKMYLTLCFSGLSPKAPGTIGTLVAIPFAYYIASFSHTTLLLSALLISALGIKIIDHYEKEGLEHDRKEIVIDELAGVWVSIAIIGNTTLGIVLSFIFFRIFDIWKPSIIGKADKNIKGGLGVMGDDLLAGFFAGILGLIVIGILTKMESLNF</sequence>
<dbReference type="RefSeq" id="WP_108910977.1">
    <property type="nucleotide sequence ID" value="NZ_CP021886.1"/>
</dbReference>
<name>A0A2U8FDN7_9HELI</name>
<evidence type="ECO:0000313" key="4">
    <source>
        <dbReference type="Proteomes" id="UP000244890"/>
    </source>
</evidence>
<keyword evidence="1" id="KW-0812">Transmembrane</keyword>
<dbReference type="UniPathway" id="UPA00084">
    <property type="reaction ID" value="UER00504"/>
</dbReference>
<dbReference type="PANTHER" id="PTHR36305:SF1">
    <property type="entry name" value="PHOSPHATIDYLGLYCEROPHOSPHATASE A"/>
    <property type="match status" value="1"/>
</dbReference>
<feature type="transmembrane region" description="Helical" evidence="1">
    <location>
        <begin position="145"/>
        <end position="163"/>
    </location>
</feature>
<dbReference type="Pfam" id="PF04608">
    <property type="entry name" value="PgpA"/>
    <property type="match status" value="1"/>
</dbReference>
<dbReference type="SUPFAM" id="SSF101307">
    <property type="entry name" value="YutG-like"/>
    <property type="match status" value="1"/>
</dbReference>
<dbReference type="InterPro" id="IPR026037">
    <property type="entry name" value="PgpA"/>
</dbReference>
<dbReference type="GO" id="GO:0006655">
    <property type="term" value="P:phosphatidylglycerol biosynthetic process"/>
    <property type="evidence" value="ECO:0007669"/>
    <property type="project" value="UniProtKB-UniPathway"/>
</dbReference>
<protein>
    <submittedName>
        <fullName evidence="3">Phosphatidylglycerophosphatase A</fullName>
    </submittedName>
</protein>
<feature type="transmembrane region" description="Helical" evidence="1">
    <location>
        <begin position="45"/>
        <end position="72"/>
    </location>
</feature>
<reference evidence="3 4" key="1">
    <citation type="submission" date="2017-06" db="EMBL/GenBank/DDBJ databases">
        <title>Complete genome of Helicobacter apodemus.</title>
        <authorList>
            <person name="Cho S."/>
        </authorList>
    </citation>
    <scope>NUCLEOTIDE SEQUENCE [LARGE SCALE GENOMIC DNA]</scope>
    <source>
        <strain evidence="4">SNUVETPUB-15-01</strain>
    </source>
</reference>
<dbReference type="EMBL" id="CP021886">
    <property type="protein sequence ID" value="AWI34138.1"/>
    <property type="molecule type" value="Genomic_DNA"/>
</dbReference>
<dbReference type="InterPro" id="IPR036681">
    <property type="entry name" value="PgpA-like_sf"/>
</dbReference>
<accession>A0A2U8FDN7</accession>
<keyword evidence="1" id="KW-1133">Transmembrane helix</keyword>
<dbReference type="PIRSF" id="PIRSF006162">
    <property type="entry name" value="PgpA"/>
    <property type="match status" value="1"/>
</dbReference>
<proteinExistence type="predicted"/>
<dbReference type="InterPro" id="IPR007686">
    <property type="entry name" value="YutG/PgpA"/>
</dbReference>
<dbReference type="PANTHER" id="PTHR36305">
    <property type="entry name" value="PHOSPHATIDYLGLYCEROPHOSPHATASE A"/>
    <property type="match status" value="1"/>
</dbReference>
<feature type="transmembrane region" description="Helical" evidence="1">
    <location>
        <begin position="93"/>
        <end position="116"/>
    </location>
</feature>
<evidence type="ECO:0000313" key="3">
    <source>
        <dbReference type="EMBL" id="AWI34138.1"/>
    </source>
</evidence>
<dbReference type="GO" id="GO:0008962">
    <property type="term" value="F:phosphatidylglycerophosphatase activity"/>
    <property type="evidence" value="ECO:0007669"/>
    <property type="project" value="InterPro"/>
</dbReference>
<dbReference type="KEGG" id="had:CDV25_04690"/>
<dbReference type="Proteomes" id="UP000244890">
    <property type="component" value="Chromosome"/>
</dbReference>
<dbReference type="AlphaFoldDB" id="A0A2U8FDN7"/>
<gene>
    <name evidence="3" type="ORF">CDV25_04690</name>
</gene>
<evidence type="ECO:0000256" key="1">
    <source>
        <dbReference type="SAM" id="Phobius"/>
    </source>
</evidence>
<organism evidence="3 4">
    <name type="scientific">Helicobacter apodemus</name>
    <dbReference type="NCBI Taxonomy" id="135569"/>
    <lineage>
        <taxon>Bacteria</taxon>
        <taxon>Pseudomonadati</taxon>
        <taxon>Campylobacterota</taxon>
        <taxon>Epsilonproteobacteria</taxon>
        <taxon>Campylobacterales</taxon>
        <taxon>Helicobacteraceae</taxon>
        <taxon>Helicobacter</taxon>
    </lineage>
</organism>
<evidence type="ECO:0000259" key="2">
    <source>
        <dbReference type="Pfam" id="PF04608"/>
    </source>
</evidence>